<organism evidence="2 3">
    <name type="scientific">Amblyomma americanum</name>
    <name type="common">Lone star tick</name>
    <dbReference type="NCBI Taxonomy" id="6943"/>
    <lineage>
        <taxon>Eukaryota</taxon>
        <taxon>Metazoa</taxon>
        <taxon>Ecdysozoa</taxon>
        <taxon>Arthropoda</taxon>
        <taxon>Chelicerata</taxon>
        <taxon>Arachnida</taxon>
        <taxon>Acari</taxon>
        <taxon>Parasitiformes</taxon>
        <taxon>Ixodida</taxon>
        <taxon>Ixodoidea</taxon>
        <taxon>Ixodidae</taxon>
        <taxon>Amblyomminae</taxon>
        <taxon>Amblyomma</taxon>
    </lineage>
</organism>
<feature type="region of interest" description="Disordered" evidence="1">
    <location>
        <begin position="1"/>
        <end position="30"/>
    </location>
</feature>
<feature type="compositionally biased region" description="Basic and acidic residues" evidence="1">
    <location>
        <begin position="73"/>
        <end position="88"/>
    </location>
</feature>
<feature type="region of interest" description="Disordered" evidence="1">
    <location>
        <begin position="45"/>
        <end position="179"/>
    </location>
</feature>
<reference evidence="2 3" key="1">
    <citation type="journal article" date="2023" name="Arcadia Sci">
        <title>De novo assembly of a long-read Amblyomma americanum tick genome.</title>
        <authorList>
            <person name="Chou S."/>
            <person name="Poskanzer K.E."/>
            <person name="Rollins M."/>
            <person name="Thuy-Boun P.S."/>
        </authorList>
    </citation>
    <scope>NUCLEOTIDE SEQUENCE [LARGE SCALE GENOMIC DNA]</scope>
    <source>
        <strain evidence="2">F_SG_1</strain>
        <tissue evidence="2">Salivary glands</tissue>
    </source>
</reference>
<protein>
    <submittedName>
        <fullName evidence="2">Uncharacterized protein</fullName>
    </submittedName>
</protein>
<dbReference type="Proteomes" id="UP001321473">
    <property type="component" value="Unassembled WGS sequence"/>
</dbReference>
<evidence type="ECO:0000313" key="2">
    <source>
        <dbReference type="EMBL" id="KAK8782669.1"/>
    </source>
</evidence>
<comment type="caution">
    <text evidence="2">The sequence shown here is derived from an EMBL/GenBank/DDBJ whole genome shotgun (WGS) entry which is preliminary data.</text>
</comment>
<gene>
    <name evidence="2" type="ORF">V5799_015988</name>
</gene>
<dbReference type="AlphaFoldDB" id="A0AAQ4F6D7"/>
<accession>A0AAQ4F6D7</accession>
<keyword evidence="3" id="KW-1185">Reference proteome</keyword>
<evidence type="ECO:0000313" key="3">
    <source>
        <dbReference type="Proteomes" id="UP001321473"/>
    </source>
</evidence>
<evidence type="ECO:0000256" key="1">
    <source>
        <dbReference type="SAM" id="MobiDB-lite"/>
    </source>
</evidence>
<dbReference type="EMBL" id="JARKHS020006426">
    <property type="protein sequence ID" value="KAK8782669.1"/>
    <property type="molecule type" value="Genomic_DNA"/>
</dbReference>
<sequence>MSGNANLPHRDVDGSQDNCHGSSEDETLIQALDSSVPEWFWKTSARASGAASRSVPDALGATRPAIEATSSTAKRERDDDERGSSTRFEEDEPDDVAETLGIVYERPTSNKPLEPRQATCPQVGSGRRPVGSAPQAQGTPAQALPPPQVPASAARRQPLRVPAASGDGEDAGNRCDEDGVDDELATLRKTLLMEQIRAAREQARAYQAVASAAQAVRDSVTRAVKSRVHTEKIKRRKLALQIKKMSE</sequence>
<feature type="compositionally biased region" description="Low complexity" evidence="1">
    <location>
        <begin position="45"/>
        <end position="54"/>
    </location>
</feature>
<name>A0AAQ4F6D7_AMBAM</name>
<proteinExistence type="predicted"/>